<keyword evidence="5" id="KW-0902">Two-component regulatory system</keyword>
<dbReference type="InterPro" id="IPR050736">
    <property type="entry name" value="Sensor_HK_Regulatory"/>
</dbReference>
<dbReference type="Proteomes" id="UP000823736">
    <property type="component" value="Unassembled WGS sequence"/>
</dbReference>
<evidence type="ECO:0000259" key="6">
    <source>
        <dbReference type="PROSITE" id="PS50109"/>
    </source>
</evidence>
<dbReference type="CDD" id="cd00082">
    <property type="entry name" value="HisKA"/>
    <property type="match status" value="1"/>
</dbReference>
<comment type="catalytic activity">
    <reaction evidence="1">
        <text>ATP + protein L-histidine = ADP + protein N-phospho-L-histidine.</text>
        <dbReference type="EC" id="2.7.13.3"/>
    </reaction>
</comment>
<evidence type="ECO:0000256" key="1">
    <source>
        <dbReference type="ARBA" id="ARBA00000085"/>
    </source>
</evidence>
<dbReference type="OrthoDB" id="313422at2157"/>
<protein>
    <recommendedName>
        <fullName evidence="2">histidine kinase</fullName>
        <ecNumber evidence="2">2.7.13.3</ecNumber>
    </recommendedName>
</protein>
<evidence type="ECO:0000256" key="4">
    <source>
        <dbReference type="ARBA" id="ARBA00022777"/>
    </source>
</evidence>
<dbReference type="Pfam" id="PF02518">
    <property type="entry name" value="HATPase_c"/>
    <property type="match status" value="1"/>
</dbReference>
<keyword evidence="8" id="KW-1185">Reference proteome</keyword>
<dbReference type="RefSeq" id="WP_209491649.1">
    <property type="nucleotide sequence ID" value="NZ_JAGGLC010000003.1"/>
</dbReference>
<proteinExistence type="predicted"/>
<dbReference type="PANTHER" id="PTHR43711">
    <property type="entry name" value="TWO-COMPONENT HISTIDINE KINASE"/>
    <property type="match status" value="1"/>
</dbReference>
<evidence type="ECO:0000313" key="8">
    <source>
        <dbReference type="Proteomes" id="UP000823736"/>
    </source>
</evidence>
<evidence type="ECO:0000313" key="7">
    <source>
        <dbReference type="EMBL" id="MBP1987397.1"/>
    </source>
</evidence>
<dbReference type="AlphaFoldDB" id="A0A8T4GWL9"/>
<evidence type="ECO:0000256" key="3">
    <source>
        <dbReference type="ARBA" id="ARBA00022679"/>
    </source>
</evidence>
<dbReference type="Gene3D" id="3.30.565.10">
    <property type="entry name" value="Histidine kinase-like ATPase, C-terminal domain"/>
    <property type="match status" value="1"/>
</dbReference>
<feature type="domain" description="Histidine kinase" evidence="6">
    <location>
        <begin position="139"/>
        <end position="318"/>
    </location>
</feature>
<dbReference type="GO" id="GO:0000155">
    <property type="term" value="F:phosphorelay sensor kinase activity"/>
    <property type="evidence" value="ECO:0007669"/>
    <property type="project" value="InterPro"/>
</dbReference>
<dbReference type="PROSITE" id="PS50109">
    <property type="entry name" value="HIS_KIN"/>
    <property type="match status" value="1"/>
</dbReference>
<dbReference type="InterPro" id="IPR005467">
    <property type="entry name" value="His_kinase_dom"/>
</dbReference>
<dbReference type="EC" id="2.7.13.3" evidence="2"/>
<dbReference type="EMBL" id="JAGGLC010000003">
    <property type="protein sequence ID" value="MBP1987397.1"/>
    <property type="molecule type" value="Genomic_DNA"/>
</dbReference>
<name>A0A8T4GWL9_9EURY</name>
<keyword evidence="3" id="KW-0808">Transferase</keyword>
<evidence type="ECO:0000256" key="2">
    <source>
        <dbReference type="ARBA" id="ARBA00012438"/>
    </source>
</evidence>
<dbReference type="InterPro" id="IPR003594">
    <property type="entry name" value="HATPase_dom"/>
</dbReference>
<dbReference type="SMART" id="SM00387">
    <property type="entry name" value="HATPase_c"/>
    <property type="match status" value="1"/>
</dbReference>
<evidence type="ECO:0000256" key="5">
    <source>
        <dbReference type="ARBA" id="ARBA00023012"/>
    </source>
</evidence>
<comment type="caution">
    <text evidence="7">The sequence shown here is derived from an EMBL/GenBank/DDBJ whole genome shotgun (WGS) entry which is preliminary data.</text>
</comment>
<organism evidence="7 8">
    <name type="scientific">Halolamina salifodinae</name>
    <dbReference type="NCBI Taxonomy" id="1202767"/>
    <lineage>
        <taxon>Archaea</taxon>
        <taxon>Methanobacteriati</taxon>
        <taxon>Methanobacteriota</taxon>
        <taxon>Stenosarchaea group</taxon>
        <taxon>Halobacteria</taxon>
        <taxon>Halobacteriales</taxon>
        <taxon>Haloferacaceae</taxon>
    </lineage>
</organism>
<dbReference type="SUPFAM" id="SSF55874">
    <property type="entry name" value="ATPase domain of HSP90 chaperone/DNA topoisomerase II/histidine kinase"/>
    <property type="match status" value="1"/>
</dbReference>
<reference evidence="7" key="1">
    <citation type="submission" date="2021-03" db="EMBL/GenBank/DDBJ databases">
        <title>Genomic Encyclopedia of Type Strains, Phase IV (KMG-IV): sequencing the most valuable type-strain genomes for metagenomic binning, comparative biology and taxonomic classification.</title>
        <authorList>
            <person name="Goeker M."/>
        </authorList>
    </citation>
    <scope>NUCLEOTIDE SEQUENCE</scope>
    <source>
        <strain evidence="7">DSM 26232</strain>
    </source>
</reference>
<dbReference type="InterPro" id="IPR003661">
    <property type="entry name" value="HisK_dim/P_dom"/>
</dbReference>
<sequence>MSRAQDSPFEGRRVLVVGSDDRATALVNALGRDGIDATLVESAPDAIATLDAVDLDLLVVVDGAAGRPADVFGAAARRGHRLPGVFVGSKSRALPPGVEQAPAGADAAASVIRQRLLAAAADDATPAVEDDSLATYGRTVSHELRNHLNAARLAVDSLEGPTMGQAREALDRLEALADEAETVATGKVDTTESVSLADAGAEAVDRVRAPAASIHVDASGTVQADRGLLTLLLENLVRNAAEHGAEDGGVTIRVVDTDAGFAVVDDGPGFGEENPFTWGYTTGDGQGSGLAIVERIADAHGWEIVAGGEEGARVEIRT</sequence>
<keyword evidence="4 7" id="KW-0418">Kinase</keyword>
<gene>
    <name evidence="7" type="ORF">J2753_001895</name>
</gene>
<dbReference type="InterPro" id="IPR036890">
    <property type="entry name" value="HATPase_C_sf"/>
</dbReference>
<accession>A0A8T4GWL9</accession>
<dbReference type="PANTHER" id="PTHR43711:SF1">
    <property type="entry name" value="HISTIDINE KINASE 1"/>
    <property type="match status" value="1"/>
</dbReference>